<dbReference type="GO" id="GO:0005737">
    <property type="term" value="C:cytoplasm"/>
    <property type="evidence" value="ECO:0007669"/>
    <property type="project" value="UniProtKB-SubCell"/>
</dbReference>
<dbReference type="NCBIfam" id="TIGR02189">
    <property type="entry name" value="GlrX-like_plant"/>
    <property type="match status" value="1"/>
</dbReference>
<dbReference type="EMBL" id="OU503036">
    <property type="protein sequence ID" value="CAI9754896.1"/>
    <property type="molecule type" value="Genomic_DNA"/>
</dbReference>
<dbReference type="InterPro" id="IPR011905">
    <property type="entry name" value="GlrX-like_pln_2"/>
</dbReference>
<dbReference type="Pfam" id="PF00462">
    <property type="entry name" value="Glutaredoxin"/>
    <property type="match status" value="1"/>
</dbReference>
<evidence type="ECO:0000313" key="7">
    <source>
        <dbReference type="Proteomes" id="UP000834106"/>
    </source>
</evidence>
<dbReference type="SUPFAM" id="SSF52833">
    <property type="entry name" value="Thioredoxin-like"/>
    <property type="match status" value="1"/>
</dbReference>
<dbReference type="AlphaFoldDB" id="A0AAD1YRE9"/>
<comment type="subcellular location">
    <subcellularLocation>
        <location evidence="1">Cytoplasm</location>
    </subcellularLocation>
</comment>
<evidence type="ECO:0000256" key="2">
    <source>
        <dbReference type="ARBA" id="ARBA00007568"/>
    </source>
</evidence>
<dbReference type="Gene3D" id="3.40.30.10">
    <property type="entry name" value="Glutaredoxin"/>
    <property type="match status" value="1"/>
</dbReference>
<dbReference type="InterPro" id="IPR002109">
    <property type="entry name" value="Glutaredoxin"/>
</dbReference>
<keyword evidence="4" id="KW-0676">Redox-active center</keyword>
<dbReference type="Proteomes" id="UP000834106">
    <property type="component" value="Chromosome 1"/>
</dbReference>
<organism evidence="6 7">
    <name type="scientific">Fraxinus pennsylvanica</name>
    <dbReference type="NCBI Taxonomy" id="56036"/>
    <lineage>
        <taxon>Eukaryota</taxon>
        <taxon>Viridiplantae</taxon>
        <taxon>Streptophyta</taxon>
        <taxon>Embryophyta</taxon>
        <taxon>Tracheophyta</taxon>
        <taxon>Spermatophyta</taxon>
        <taxon>Magnoliopsida</taxon>
        <taxon>eudicotyledons</taxon>
        <taxon>Gunneridae</taxon>
        <taxon>Pentapetalae</taxon>
        <taxon>asterids</taxon>
        <taxon>lamiids</taxon>
        <taxon>Lamiales</taxon>
        <taxon>Oleaceae</taxon>
        <taxon>Oleeae</taxon>
        <taxon>Fraxinus</taxon>
    </lineage>
</organism>
<dbReference type="InterPro" id="IPR036249">
    <property type="entry name" value="Thioredoxin-like_sf"/>
</dbReference>
<dbReference type="PROSITE" id="PS51354">
    <property type="entry name" value="GLUTAREDOXIN_2"/>
    <property type="match status" value="1"/>
</dbReference>
<evidence type="ECO:0000259" key="5">
    <source>
        <dbReference type="Pfam" id="PF00462"/>
    </source>
</evidence>
<sequence>MVKDNAVIVFGKKGCCMSYVVKRLLQGLGVNPAVYEVDEEDENAVVVELEGIGAGDRKERRMQFPEVFIGGRWIGGLEQIMATHITGELTPLLKQAGALWL</sequence>
<evidence type="ECO:0000256" key="4">
    <source>
        <dbReference type="ARBA" id="ARBA00023284"/>
    </source>
</evidence>
<keyword evidence="3" id="KW-0963">Cytoplasm</keyword>
<evidence type="ECO:0000256" key="1">
    <source>
        <dbReference type="ARBA" id="ARBA00004496"/>
    </source>
</evidence>
<evidence type="ECO:0000313" key="6">
    <source>
        <dbReference type="EMBL" id="CAI9754896.1"/>
    </source>
</evidence>
<name>A0AAD1YRE9_9LAMI</name>
<reference evidence="6" key="1">
    <citation type="submission" date="2023-05" db="EMBL/GenBank/DDBJ databases">
        <authorList>
            <person name="Huff M."/>
        </authorList>
    </citation>
    <scope>NUCLEOTIDE SEQUENCE</scope>
</reference>
<protein>
    <recommendedName>
        <fullName evidence="5">Glutaredoxin domain-containing protein</fullName>
    </recommendedName>
</protein>
<comment type="similarity">
    <text evidence="2">Belongs to the glutaredoxin family. CC-type subfamily.</text>
</comment>
<evidence type="ECO:0000256" key="3">
    <source>
        <dbReference type="ARBA" id="ARBA00022490"/>
    </source>
</evidence>
<feature type="domain" description="Glutaredoxin" evidence="5">
    <location>
        <begin position="7"/>
        <end position="74"/>
    </location>
</feature>
<dbReference type="PANTHER" id="PTHR10168">
    <property type="entry name" value="GLUTAREDOXIN"/>
    <property type="match status" value="1"/>
</dbReference>
<accession>A0AAD1YRE9</accession>
<gene>
    <name evidence="6" type="ORF">FPE_LOCUS2327</name>
</gene>
<proteinExistence type="inferred from homology"/>
<keyword evidence="7" id="KW-1185">Reference proteome</keyword>